<keyword evidence="3" id="KW-1185">Reference proteome</keyword>
<protein>
    <recommendedName>
        <fullName evidence="1">RNase H type-1 domain-containing protein</fullName>
    </recommendedName>
</protein>
<evidence type="ECO:0000313" key="2">
    <source>
        <dbReference type="EMBL" id="KAG9438547.1"/>
    </source>
</evidence>
<dbReference type="InterPro" id="IPR044730">
    <property type="entry name" value="RNase_H-like_dom_plant"/>
</dbReference>
<dbReference type="SUPFAM" id="SSF53098">
    <property type="entry name" value="Ribonuclease H-like"/>
    <property type="match status" value="1"/>
</dbReference>
<feature type="domain" description="RNase H type-1" evidence="1">
    <location>
        <begin position="238"/>
        <end position="366"/>
    </location>
</feature>
<dbReference type="PROSITE" id="PS50879">
    <property type="entry name" value="RNASE_H_1"/>
    <property type="match status" value="1"/>
</dbReference>
<dbReference type="CDD" id="cd06222">
    <property type="entry name" value="RNase_H_like"/>
    <property type="match status" value="1"/>
</dbReference>
<dbReference type="InterPro" id="IPR053151">
    <property type="entry name" value="RNase_H-like"/>
</dbReference>
<dbReference type="InterPro" id="IPR012337">
    <property type="entry name" value="RNaseH-like_sf"/>
</dbReference>
<dbReference type="Proteomes" id="UP000825729">
    <property type="component" value="Unassembled WGS sequence"/>
</dbReference>
<proteinExistence type="predicted"/>
<comment type="caution">
    <text evidence="2">The sequence shown here is derived from an EMBL/GenBank/DDBJ whole genome shotgun (WGS) entry which is preliminary data.</text>
</comment>
<dbReference type="InterPro" id="IPR002156">
    <property type="entry name" value="RNaseH_domain"/>
</dbReference>
<sequence>MRLCELLSMLDSVFVSGVGTDEIVWSPSDSGEFTVASCYNLLSQREETTDCCLGSYAWKFPVPPKIKHFIWTASLSKILTCDELGRRGQLVTNPLCRLCNLVDESCNHLLMHCKFSQKVWNNIRGKFGIPMCMPNTFGQLVQQWYSCPLPKCGQVLWRIAIAAIIWQLWLERNSRVFNNQCSSLGGVIEKVIHNTLLWAGASQKLPPLPSSVIRKHWKKIIYFSTHKKPQLEEWKPPPAGHVKLNFDGSSFGNPGQAGIGGVVRDSGGHCIFVYSGPAGCCSSNEAEAQAMLTGEKLLREHVTEPVYVEGDSKLVIRWAKAGKPPWKLKPIFDELKLVTAEWNIIWNNIPRSGNSLADSLAKEGVHRNMLQTGPQWPL</sequence>
<dbReference type="InterPro" id="IPR026960">
    <property type="entry name" value="RVT-Znf"/>
</dbReference>
<dbReference type="EMBL" id="JAINDJ010000059">
    <property type="protein sequence ID" value="KAG9438547.1"/>
    <property type="molecule type" value="Genomic_DNA"/>
</dbReference>
<accession>A0AAV7DPR2</accession>
<name>A0AAV7DPR2_ARIFI</name>
<dbReference type="GO" id="GO:0004523">
    <property type="term" value="F:RNA-DNA hybrid ribonuclease activity"/>
    <property type="evidence" value="ECO:0007669"/>
    <property type="project" value="InterPro"/>
</dbReference>
<dbReference type="AlphaFoldDB" id="A0AAV7DPR2"/>
<dbReference type="InterPro" id="IPR036397">
    <property type="entry name" value="RNaseH_sf"/>
</dbReference>
<dbReference type="Gene3D" id="3.30.420.10">
    <property type="entry name" value="Ribonuclease H-like superfamily/Ribonuclease H"/>
    <property type="match status" value="1"/>
</dbReference>
<dbReference type="GO" id="GO:0003676">
    <property type="term" value="F:nucleic acid binding"/>
    <property type="evidence" value="ECO:0007669"/>
    <property type="project" value="InterPro"/>
</dbReference>
<evidence type="ECO:0000313" key="3">
    <source>
        <dbReference type="Proteomes" id="UP000825729"/>
    </source>
</evidence>
<evidence type="ECO:0000259" key="1">
    <source>
        <dbReference type="PROSITE" id="PS50879"/>
    </source>
</evidence>
<dbReference type="Pfam" id="PF13456">
    <property type="entry name" value="RVT_3"/>
    <property type="match status" value="1"/>
</dbReference>
<organism evidence="2 3">
    <name type="scientific">Aristolochia fimbriata</name>
    <name type="common">White veined hardy Dutchman's pipe vine</name>
    <dbReference type="NCBI Taxonomy" id="158543"/>
    <lineage>
        <taxon>Eukaryota</taxon>
        <taxon>Viridiplantae</taxon>
        <taxon>Streptophyta</taxon>
        <taxon>Embryophyta</taxon>
        <taxon>Tracheophyta</taxon>
        <taxon>Spermatophyta</taxon>
        <taxon>Magnoliopsida</taxon>
        <taxon>Magnoliidae</taxon>
        <taxon>Piperales</taxon>
        <taxon>Aristolochiaceae</taxon>
        <taxon>Aristolochia</taxon>
    </lineage>
</organism>
<dbReference type="PANTHER" id="PTHR47723">
    <property type="entry name" value="OS05G0353850 PROTEIN"/>
    <property type="match status" value="1"/>
</dbReference>
<dbReference type="Pfam" id="PF13966">
    <property type="entry name" value="zf-RVT"/>
    <property type="match status" value="1"/>
</dbReference>
<dbReference type="PANTHER" id="PTHR47723:SF19">
    <property type="entry name" value="POLYNUCLEOTIDYL TRANSFERASE, RIBONUCLEASE H-LIKE SUPERFAMILY PROTEIN"/>
    <property type="match status" value="1"/>
</dbReference>
<gene>
    <name evidence="2" type="ORF">H6P81_021509</name>
</gene>
<reference evidence="2 3" key="1">
    <citation type="submission" date="2021-07" db="EMBL/GenBank/DDBJ databases">
        <title>The Aristolochia fimbriata genome: insights into angiosperm evolution, floral development and chemical biosynthesis.</title>
        <authorList>
            <person name="Jiao Y."/>
        </authorList>
    </citation>
    <scope>NUCLEOTIDE SEQUENCE [LARGE SCALE GENOMIC DNA]</scope>
    <source>
        <strain evidence="2">IBCAS-2021</strain>
        <tissue evidence="2">Leaf</tissue>
    </source>
</reference>